<organism evidence="1">
    <name type="scientific">Lepeophtheirus salmonis</name>
    <name type="common">Salmon louse</name>
    <name type="synonym">Caligus salmonis</name>
    <dbReference type="NCBI Taxonomy" id="72036"/>
    <lineage>
        <taxon>Eukaryota</taxon>
        <taxon>Metazoa</taxon>
        <taxon>Ecdysozoa</taxon>
        <taxon>Arthropoda</taxon>
        <taxon>Crustacea</taxon>
        <taxon>Multicrustacea</taxon>
        <taxon>Hexanauplia</taxon>
        <taxon>Copepoda</taxon>
        <taxon>Siphonostomatoida</taxon>
        <taxon>Caligidae</taxon>
        <taxon>Lepeophtheirus</taxon>
    </lineage>
</organism>
<evidence type="ECO:0000313" key="1">
    <source>
        <dbReference type="EMBL" id="CDW19325.1"/>
    </source>
</evidence>
<sequence>MVDKSALNRKRLFNKLKEWKLSLAPLQIWTDFENCMII</sequence>
<proteinExistence type="predicted"/>
<name>A0A0K2T0J6_LEPSM</name>
<dbReference type="EMBL" id="HACA01001964">
    <property type="protein sequence ID" value="CDW19325.1"/>
    <property type="molecule type" value="Transcribed_RNA"/>
</dbReference>
<protein>
    <submittedName>
        <fullName evidence="1">Uncharacterized protein</fullName>
    </submittedName>
</protein>
<reference evidence="1" key="1">
    <citation type="submission" date="2014-05" db="EMBL/GenBank/DDBJ databases">
        <authorList>
            <person name="Chronopoulou M."/>
        </authorList>
    </citation>
    <scope>NUCLEOTIDE SEQUENCE</scope>
    <source>
        <tissue evidence="1">Whole organism</tissue>
    </source>
</reference>
<accession>A0A0K2T0J6</accession>
<dbReference type="AlphaFoldDB" id="A0A0K2T0J6"/>